<comment type="subcellular location">
    <subcellularLocation>
        <location evidence="2">Cytoplasm</location>
    </subcellularLocation>
    <subcellularLocation>
        <location evidence="1">Nucleus</location>
    </subcellularLocation>
</comment>
<proteinExistence type="predicted"/>
<dbReference type="Gene3D" id="2.30.29.30">
    <property type="entry name" value="Pleckstrin-homology domain (PH domain)/Phosphotyrosine-binding domain (PTB)"/>
    <property type="match status" value="1"/>
</dbReference>
<evidence type="ECO:0000313" key="6">
    <source>
        <dbReference type="Proteomes" id="UP000026915"/>
    </source>
</evidence>
<gene>
    <name evidence="5" type="ORF">TCM_014974</name>
</gene>
<dbReference type="Proteomes" id="UP000026915">
    <property type="component" value="Chromosome 3"/>
</dbReference>
<reference evidence="5 6" key="1">
    <citation type="journal article" date="2013" name="Genome Biol.">
        <title>The genome sequence of the most widely cultivated cacao type and its use to identify candidate genes regulating pod color.</title>
        <authorList>
            <person name="Motamayor J.C."/>
            <person name="Mockaitis K."/>
            <person name="Schmutz J."/>
            <person name="Haiminen N."/>
            <person name="Iii D.L."/>
            <person name="Cornejo O."/>
            <person name="Findley S.D."/>
            <person name="Zheng P."/>
            <person name="Utro F."/>
            <person name="Royaert S."/>
            <person name="Saski C."/>
            <person name="Jenkins J."/>
            <person name="Podicheti R."/>
            <person name="Zhao M."/>
            <person name="Scheffler B.E."/>
            <person name="Stack J.C."/>
            <person name="Feltus F.A."/>
            <person name="Mustiga G.M."/>
            <person name="Amores F."/>
            <person name="Phillips W."/>
            <person name="Marelli J.P."/>
            <person name="May G.D."/>
            <person name="Shapiro H."/>
            <person name="Ma J."/>
            <person name="Bustamante C.D."/>
            <person name="Schnell R.J."/>
            <person name="Main D."/>
            <person name="Gilbert D."/>
            <person name="Parida L."/>
            <person name="Kuhn D.N."/>
        </authorList>
    </citation>
    <scope>NUCLEOTIDE SEQUENCE [LARGE SCALE GENOMIC DNA]</scope>
    <source>
        <strain evidence="6">cv. Matina 1-6</strain>
    </source>
</reference>
<dbReference type="InParanoid" id="A0A061G0M0"/>
<keyword evidence="4" id="KW-0539">Nucleus</keyword>
<dbReference type="GO" id="GO:0005829">
    <property type="term" value="C:cytosol"/>
    <property type="evidence" value="ECO:0000318"/>
    <property type="project" value="GO_Central"/>
</dbReference>
<dbReference type="GO" id="GO:0034715">
    <property type="term" value="C:pICln-Sm protein complex"/>
    <property type="evidence" value="ECO:0000318"/>
    <property type="project" value="GO_Central"/>
</dbReference>
<evidence type="ECO:0000256" key="3">
    <source>
        <dbReference type="ARBA" id="ARBA00022490"/>
    </source>
</evidence>
<dbReference type="GO" id="GO:0000387">
    <property type="term" value="P:spliceosomal snRNP assembly"/>
    <property type="evidence" value="ECO:0000318"/>
    <property type="project" value="GO_Central"/>
</dbReference>
<dbReference type="InterPro" id="IPR011993">
    <property type="entry name" value="PH-like_dom_sf"/>
</dbReference>
<accession>A0A061G0M0</accession>
<dbReference type="GO" id="GO:0045292">
    <property type="term" value="P:mRNA cis splicing, via spliceosome"/>
    <property type="evidence" value="ECO:0000318"/>
    <property type="project" value="GO_Central"/>
</dbReference>
<dbReference type="EMBL" id="CM001881">
    <property type="protein sequence ID" value="EOY22943.1"/>
    <property type="molecule type" value="Genomic_DNA"/>
</dbReference>
<dbReference type="Pfam" id="PF03517">
    <property type="entry name" value="Voldacs"/>
    <property type="match status" value="1"/>
</dbReference>
<dbReference type="eggNOG" id="KOG3238">
    <property type="taxonomic scope" value="Eukaryota"/>
</dbReference>
<keyword evidence="6" id="KW-1185">Reference proteome</keyword>
<name>A0A061G0M0_THECC</name>
<dbReference type="HOGENOM" id="CLU_2089189_0_0_1"/>
<dbReference type="Gramene" id="EOY22943">
    <property type="protein sequence ID" value="EOY22943"/>
    <property type="gene ID" value="TCM_014974"/>
</dbReference>
<dbReference type="InterPro" id="IPR039924">
    <property type="entry name" value="ICln/Lot5/Saf5"/>
</dbReference>
<evidence type="ECO:0000313" key="5">
    <source>
        <dbReference type="EMBL" id="EOY22943.1"/>
    </source>
</evidence>
<dbReference type="AlphaFoldDB" id="A0A061G0M0"/>
<evidence type="ECO:0000256" key="4">
    <source>
        <dbReference type="ARBA" id="ARBA00023242"/>
    </source>
</evidence>
<dbReference type="PANTHER" id="PTHR21399:SF0">
    <property type="entry name" value="METHYLOSOME SUBUNIT PICLN"/>
    <property type="match status" value="1"/>
</dbReference>
<evidence type="ECO:0000256" key="2">
    <source>
        <dbReference type="ARBA" id="ARBA00004496"/>
    </source>
</evidence>
<dbReference type="GO" id="GO:0005681">
    <property type="term" value="C:spliceosomal complex"/>
    <property type="evidence" value="ECO:0000318"/>
    <property type="project" value="GO_Central"/>
</dbReference>
<protein>
    <submittedName>
        <fullName evidence="5">Uncharacterized protein</fullName>
    </submittedName>
</protein>
<dbReference type="STRING" id="3641.A0A061G0M0"/>
<sequence>MVLGLRQFMARAGNGGREPVLDSDNGEEQVVWLSDVDSAKWLCHWFHVSVAATVSGDPEACPSPCIYTQIETEADEDESGDSDSEFNEVLGLSKVTEMRLIPSDASGYSVSDILLVC</sequence>
<evidence type="ECO:0000256" key="1">
    <source>
        <dbReference type="ARBA" id="ARBA00004123"/>
    </source>
</evidence>
<keyword evidence="3" id="KW-0963">Cytoplasm</keyword>
<organism evidence="5 6">
    <name type="scientific">Theobroma cacao</name>
    <name type="common">Cacao</name>
    <name type="synonym">Cocoa</name>
    <dbReference type="NCBI Taxonomy" id="3641"/>
    <lineage>
        <taxon>Eukaryota</taxon>
        <taxon>Viridiplantae</taxon>
        <taxon>Streptophyta</taxon>
        <taxon>Embryophyta</taxon>
        <taxon>Tracheophyta</taxon>
        <taxon>Spermatophyta</taxon>
        <taxon>Magnoliopsida</taxon>
        <taxon>eudicotyledons</taxon>
        <taxon>Gunneridae</taxon>
        <taxon>Pentapetalae</taxon>
        <taxon>rosids</taxon>
        <taxon>malvids</taxon>
        <taxon>Malvales</taxon>
        <taxon>Malvaceae</taxon>
        <taxon>Byttnerioideae</taxon>
        <taxon>Theobroma</taxon>
    </lineage>
</organism>
<dbReference type="PANTHER" id="PTHR21399">
    <property type="entry name" value="CHLORIDE CONDUCTANCE REGULATORY PROTEIN ICLN"/>
    <property type="match status" value="1"/>
</dbReference>